<dbReference type="OrthoDB" id="9810501at2"/>
<name>A0A4R7ZL34_9ACTN</name>
<comment type="caution">
    <text evidence="4">The sequence shown here is derived from an EMBL/GenBank/DDBJ whole genome shotgun (WGS) entry which is preliminary data.</text>
</comment>
<dbReference type="GO" id="GO:0016787">
    <property type="term" value="F:hydrolase activity"/>
    <property type="evidence" value="ECO:0007669"/>
    <property type="project" value="UniProtKB-KW"/>
</dbReference>
<reference evidence="4 5" key="1">
    <citation type="submission" date="2019-03" db="EMBL/GenBank/DDBJ databases">
        <title>Genomic Encyclopedia of Type Strains, Phase III (KMG-III): the genomes of soil and plant-associated and newly described type strains.</title>
        <authorList>
            <person name="Whitman W."/>
        </authorList>
    </citation>
    <scope>NUCLEOTIDE SEQUENCE [LARGE SCALE GENOMIC DNA]</scope>
    <source>
        <strain evidence="4 5">VKM Ac-2570</strain>
    </source>
</reference>
<dbReference type="EMBL" id="SODF01000002">
    <property type="protein sequence ID" value="TDW17261.1"/>
    <property type="molecule type" value="Genomic_DNA"/>
</dbReference>
<keyword evidence="3" id="KW-0460">Magnesium</keyword>
<dbReference type="SFLD" id="SFLDG01129">
    <property type="entry name" value="C1.5:_HAD__Beta-PGM__Phosphata"/>
    <property type="match status" value="1"/>
</dbReference>
<dbReference type="RefSeq" id="WP_134120379.1">
    <property type="nucleotide sequence ID" value="NZ_SODF01000002.1"/>
</dbReference>
<dbReference type="SFLD" id="SFLDS00003">
    <property type="entry name" value="Haloacid_Dehalogenase"/>
    <property type="match status" value="1"/>
</dbReference>
<proteinExistence type="predicted"/>
<evidence type="ECO:0000256" key="1">
    <source>
        <dbReference type="ARBA" id="ARBA00001946"/>
    </source>
</evidence>
<dbReference type="GO" id="GO:0044281">
    <property type="term" value="P:small molecule metabolic process"/>
    <property type="evidence" value="ECO:0007669"/>
    <property type="project" value="UniProtKB-ARBA"/>
</dbReference>
<dbReference type="PANTHER" id="PTHR46470">
    <property type="entry name" value="N-ACYLNEURAMINATE-9-PHOSPHATASE"/>
    <property type="match status" value="1"/>
</dbReference>
<dbReference type="PRINTS" id="PR00413">
    <property type="entry name" value="HADHALOGNASE"/>
</dbReference>
<dbReference type="AlphaFoldDB" id="A0A4R7ZL34"/>
<comment type="cofactor">
    <cofactor evidence="1">
        <name>Mg(2+)</name>
        <dbReference type="ChEBI" id="CHEBI:18420"/>
    </cofactor>
</comment>
<evidence type="ECO:0000313" key="5">
    <source>
        <dbReference type="Proteomes" id="UP000295447"/>
    </source>
</evidence>
<dbReference type="Gene3D" id="1.20.120.1600">
    <property type="match status" value="1"/>
</dbReference>
<evidence type="ECO:0000313" key="4">
    <source>
        <dbReference type="EMBL" id="TDW17261.1"/>
    </source>
</evidence>
<dbReference type="InterPro" id="IPR006439">
    <property type="entry name" value="HAD-SF_hydro_IA"/>
</dbReference>
<dbReference type="Pfam" id="PF00702">
    <property type="entry name" value="Hydrolase"/>
    <property type="match status" value="1"/>
</dbReference>
<gene>
    <name evidence="4" type="ORF">EV650_3826</name>
</gene>
<accession>A0A4R7ZL34</accession>
<protein>
    <submittedName>
        <fullName evidence="4">Putative hydrolase of the HAD superfamily</fullName>
    </submittedName>
</protein>
<dbReference type="InterPro" id="IPR023214">
    <property type="entry name" value="HAD_sf"/>
</dbReference>
<evidence type="ECO:0000256" key="2">
    <source>
        <dbReference type="ARBA" id="ARBA00022801"/>
    </source>
</evidence>
<keyword evidence="2 4" id="KW-0378">Hydrolase</keyword>
<keyword evidence="5" id="KW-1185">Reference proteome</keyword>
<dbReference type="SUPFAM" id="SSF56784">
    <property type="entry name" value="HAD-like"/>
    <property type="match status" value="1"/>
</dbReference>
<dbReference type="Proteomes" id="UP000295447">
    <property type="component" value="Unassembled WGS sequence"/>
</dbReference>
<dbReference type="NCBIfam" id="TIGR01549">
    <property type="entry name" value="HAD-SF-IA-v1"/>
    <property type="match status" value="1"/>
</dbReference>
<organism evidence="4 5">
    <name type="scientific">Kribbella kalugense</name>
    <dbReference type="NCBI Taxonomy" id="2512221"/>
    <lineage>
        <taxon>Bacteria</taxon>
        <taxon>Bacillati</taxon>
        <taxon>Actinomycetota</taxon>
        <taxon>Actinomycetes</taxon>
        <taxon>Propionibacteriales</taxon>
        <taxon>Kribbellaceae</taxon>
        <taxon>Kribbella</taxon>
    </lineage>
</organism>
<sequence>MKAIIFDLDNTLFDHTASATYAVRTWVPELGGIASDELVAQWFAIEERVYNAYLARELTHQGQRRARLREFLPLIDHPVPPTDAELDELFTGYLGHYQGSWTAFPDARPALEVAHSNGLRIGVLTNGSTKQQNAKLAAIGLADLVDVVCTSEFLGISKPAPETYLRTCEALGADPADVLMIGDNLEVDVLGAQRAGLAARHLNRTVGQSLLNFV</sequence>
<dbReference type="PANTHER" id="PTHR46470:SF4">
    <property type="entry name" value="5-AMINO-6-(5-PHOSPHO-D-RIBITYLAMINO)URACIL PHOSPHATASE YIGB"/>
    <property type="match status" value="1"/>
</dbReference>
<dbReference type="InterPro" id="IPR036412">
    <property type="entry name" value="HAD-like_sf"/>
</dbReference>
<dbReference type="InterPro" id="IPR051400">
    <property type="entry name" value="HAD-like_hydrolase"/>
</dbReference>
<dbReference type="Gene3D" id="3.40.50.1000">
    <property type="entry name" value="HAD superfamily/HAD-like"/>
    <property type="match status" value="1"/>
</dbReference>
<evidence type="ECO:0000256" key="3">
    <source>
        <dbReference type="ARBA" id="ARBA00022842"/>
    </source>
</evidence>